<keyword evidence="2" id="KW-1185">Reference proteome</keyword>
<protein>
    <submittedName>
        <fullName evidence="1">Uncharacterized protein</fullName>
    </submittedName>
</protein>
<proteinExistence type="predicted"/>
<evidence type="ECO:0000313" key="1">
    <source>
        <dbReference type="EMBL" id="KAJ6769554.1"/>
    </source>
</evidence>
<name>A0A9Q0WMD4_SALPP</name>
<dbReference type="AlphaFoldDB" id="A0A9Q0WMD4"/>
<accession>A0A9Q0WMD4</accession>
<reference evidence="1" key="2">
    <citation type="journal article" date="2023" name="Int. J. Mol. Sci.">
        <title>De Novo Assembly and Annotation of 11 Diverse Shrub Willow (Salix) Genomes Reveals Novel Gene Organization in Sex-Linked Regions.</title>
        <authorList>
            <person name="Hyden B."/>
            <person name="Feng K."/>
            <person name="Yates T.B."/>
            <person name="Jawdy S."/>
            <person name="Cereghino C."/>
            <person name="Smart L.B."/>
            <person name="Muchero W."/>
        </authorList>
    </citation>
    <scope>NUCLEOTIDE SEQUENCE</scope>
    <source>
        <tissue evidence="1">Shoot tip</tissue>
    </source>
</reference>
<evidence type="ECO:0000313" key="2">
    <source>
        <dbReference type="Proteomes" id="UP001151532"/>
    </source>
</evidence>
<dbReference type="EMBL" id="JAPFFK010000003">
    <property type="protein sequence ID" value="KAJ6769554.1"/>
    <property type="molecule type" value="Genomic_DNA"/>
</dbReference>
<organism evidence="1 2">
    <name type="scientific">Salix purpurea</name>
    <name type="common">Purple osier willow</name>
    <dbReference type="NCBI Taxonomy" id="77065"/>
    <lineage>
        <taxon>Eukaryota</taxon>
        <taxon>Viridiplantae</taxon>
        <taxon>Streptophyta</taxon>
        <taxon>Embryophyta</taxon>
        <taxon>Tracheophyta</taxon>
        <taxon>Spermatophyta</taxon>
        <taxon>Magnoliopsida</taxon>
        <taxon>eudicotyledons</taxon>
        <taxon>Gunneridae</taxon>
        <taxon>Pentapetalae</taxon>
        <taxon>rosids</taxon>
        <taxon>fabids</taxon>
        <taxon>Malpighiales</taxon>
        <taxon>Salicaceae</taxon>
        <taxon>Saliceae</taxon>
        <taxon>Salix</taxon>
    </lineage>
</organism>
<dbReference type="OrthoDB" id="1157305at2759"/>
<reference evidence="1" key="1">
    <citation type="submission" date="2022-11" db="EMBL/GenBank/DDBJ databases">
        <authorList>
            <person name="Hyden B.L."/>
            <person name="Feng K."/>
            <person name="Yates T."/>
            <person name="Jawdy S."/>
            <person name="Smart L.B."/>
            <person name="Muchero W."/>
        </authorList>
    </citation>
    <scope>NUCLEOTIDE SEQUENCE</scope>
    <source>
        <tissue evidence="1">Shoot tip</tissue>
    </source>
</reference>
<gene>
    <name evidence="1" type="ORF">OIU79_020410</name>
</gene>
<sequence>MCFLLVSALDLYARYASYWKRQKPLTLALSMNIKRKCNYPDASTGGCS</sequence>
<dbReference type="Proteomes" id="UP001151532">
    <property type="component" value="Chromosome 11"/>
</dbReference>
<feature type="non-terminal residue" evidence="1">
    <location>
        <position position="48"/>
    </location>
</feature>
<comment type="caution">
    <text evidence="1">The sequence shown here is derived from an EMBL/GenBank/DDBJ whole genome shotgun (WGS) entry which is preliminary data.</text>
</comment>